<evidence type="ECO:0000313" key="3">
    <source>
        <dbReference type="Proteomes" id="UP000494272"/>
    </source>
</evidence>
<protein>
    <submittedName>
        <fullName evidence="2">Uncharacterized protein</fullName>
    </submittedName>
</protein>
<feature type="region of interest" description="Disordered" evidence="1">
    <location>
        <begin position="38"/>
        <end position="87"/>
    </location>
</feature>
<reference evidence="2 3" key="1">
    <citation type="submission" date="2020-04" db="EMBL/GenBank/DDBJ databases">
        <authorList>
            <person name="De Canck E."/>
        </authorList>
    </citation>
    <scope>NUCLEOTIDE SEQUENCE [LARGE SCALE GENOMIC DNA]</scope>
    <source>
        <strain evidence="2 3">LMG 26841</strain>
    </source>
</reference>
<gene>
    <name evidence="2" type="ORF">LMG26841_00171</name>
</gene>
<dbReference type="GeneID" id="94353717"/>
<accession>A0A6S7CLA0</accession>
<dbReference type="EMBL" id="CADIKW010000001">
    <property type="protein sequence ID" value="CAB3815662.1"/>
    <property type="molecule type" value="Genomic_DNA"/>
</dbReference>
<feature type="compositionally biased region" description="Low complexity" evidence="1">
    <location>
        <begin position="48"/>
        <end position="57"/>
    </location>
</feature>
<evidence type="ECO:0000256" key="1">
    <source>
        <dbReference type="SAM" id="MobiDB-lite"/>
    </source>
</evidence>
<dbReference type="Proteomes" id="UP000494272">
    <property type="component" value="Unassembled WGS sequence"/>
</dbReference>
<evidence type="ECO:0000313" key="2">
    <source>
        <dbReference type="EMBL" id="CAB3815662.1"/>
    </source>
</evidence>
<name>A0A6S7CLA0_9BURK</name>
<organism evidence="2 3">
    <name type="scientific">Achromobacter dolens</name>
    <dbReference type="NCBI Taxonomy" id="1287738"/>
    <lineage>
        <taxon>Bacteria</taxon>
        <taxon>Pseudomonadati</taxon>
        <taxon>Pseudomonadota</taxon>
        <taxon>Betaproteobacteria</taxon>
        <taxon>Burkholderiales</taxon>
        <taxon>Alcaligenaceae</taxon>
        <taxon>Achromobacter</taxon>
    </lineage>
</organism>
<dbReference type="RefSeq" id="WP_175166584.1">
    <property type="nucleotide sequence ID" value="NZ_CADIKW010000001.1"/>
</dbReference>
<dbReference type="AlphaFoldDB" id="A0A6S7CLA0"/>
<keyword evidence="3" id="KW-1185">Reference proteome</keyword>
<sequence length="173" mass="19168">MQTFKDTATGQFWQFEDDVIADNSSGAYLFYQAVAPQMPEDGADSDSSDASSPSAPARGTQLSVPPTLEPANIEDMPAPDPAANPPQAVTRYQLREAMRLTPWPRDDRPDWTLFDAFEAMMNDPATPAYYRRAWDELQTVEHGSAMFNAAADVLGIDQDKRDDLFRFAATLKA</sequence>
<proteinExistence type="predicted"/>